<accession>A0A558BIE5</accession>
<evidence type="ECO:0000313" key="2">
    <source>
        <dbReference type="EMBL" id="TVT36294.1"/>
    </source>
</evidence>
<dbReference type="Pfam" id="PF00300">
    <property type="entry name" value="His_Phos_1"/>
    <property type="match status" value="1"/>
</dbReference>
<dbReference type="AlphaFoldDB" id="A0A558BIE5"/>
<dbReference type="SMART" id="SM00880">
    <property type="entry name" value="CHAD"/>
    <property type="match status" value="1"/>
</dbReference>
<dbReference type="PANTHER" id="PTHR39339:SF1">
    <property type="entry name" value="CHAD DOMAIN-CONTAINING PROTEIN"/>
    <property type="match status" value="1"/>
</dbReference>
<evidence type="ECO:0000259" key="1">
    <source>
        <dbReference type="PROSITE" id="PS51708"/>
    </source>
</evidence>
<dbReference type="Pfam" id="PF05235">
    <property type="entry name" value="CHAD"/>
    <property type="match status" value="1"/>
</dbReference>
<reference evidence="2 3" key="1">
    <citation type="submission" date="2019-07" db="EMBL/GenBank/DDBJ databases">
        <title>The pathways for chlorine oxyanion respiration interact through the shared metabolite chlorate.</title>
        <authorList>
            <person name="Barnum T.P."/>
            <person name="Cheng Y."/>
            <person name="Hill K.A."/>
            <person name="Lucas L.N."/>
            <person name="Carlson H.K."/>
            <person name="Coates J.D."/>
        </authorList>
    </citation>
    <scope>NUCLEOTIDE SEQUENCE [LARGE SCALE GENOMIC DNA]</scope>
    <source>
        <strain evidence="2">UCB</strain>
    </source>
</reference>
<dbReference type="Gene3D" id="1.40.20.10">
    <property type="entry name" value="CHAD domain"/>
    <property type="match status" value="1"/>
</dbReference>
<dbReference type="SUPFAM" id="SSF53254">
    <property type="entry name" value="Phosphoglycerate mutase-like"/>
    <property type="match status" value="1"/>
</dbReference>
<proteinExistence type="predicted"/>
<dbReference type="InterPro" id="IPR013078">
    <property type="entry name" value="His_Pase_superF_clade-1"/>
</dbReference>
<organism evidence="2 3">
    <name type="scientific">Marinobacter vinifirmus</name>
    <dbReference type="NCBI Taxonomy" id="355591"/>
    <lineage>
        <taxon>Bacteria</taxon>
        <taxon>Pseudomonadati</taxon>
        <taxon>Pseudomonadota</taxon>
        <taxon>Gammaproteobacteria</taxon>
        <taxon>Pseudomonadales</taxon>
        <taxon>Marinobacteraceae</taxon>
        <taxon>Marinobacter</taxon>
    </lineage>
</organism>
<gene>
    <name evidence="2" type="ORF">FHK81_01105</name>
</gene>
<dbReference type="EMBL" id="VMRX01000001">
    <property type="protein sequence ID" value="TVT36294.1"/>
    <property type="molecule type" value="Genomic_DNA"/>
</dbReference>
<dbReference type="InterPro" id="IPR029033">
    <property type="entry name" value="His_PPase_superfam"/>
</dbReference>
<dbReference type="InterPro" id="IPR038186">
    <property type="entry name" value="CHAD_dom_sf"/>
</dbReference>
<dbReference type="CDD" id="cd07067">
    <property type="entry name" value="HP_PGM_like"/>
    <property type="match status" value="1"/>
</dbReference>
<dbReference type="RefSeq" id="WP_273131558.1">
    <property type="nucleotide sequence ID" value="NZ_VMRX01000001.1"/>
</dbReference>
<dbReference type="PROSITE" id="PS51708">
    <property type="entry name" value="CHAD"/>
    <property type="match status" value="1"/>
</dbReference>
<evidence type="ECO:0000313" key="3">
    <source>
        <dbReference type="Proteomes" id="UP000319142"/>
    </source>
</evidence>
<dbReference type="Proteomes" id="UP000319142">
    <property type="component" value="Unassembled WGS sequence"/>
</dbReference>
<protein>
    <submittedName>
        <fullName evidence="2">CHAD domain-containing protein</fullName>
    </submittedName>
</protein>
<name>A0A558BIE5_9GAMM</name>
<comment type="caution">
    <text evidence="2">The sequence shown here is derived from an EMBL/GenBank/DDBJ whole genome shotgun (WGS) entry which is preliminary data.</text>
</comment>
<sequence length="450" mass="51379">MKHLFLIRHAKSSWADESLADRDRPLNNRGEQQLQPLGKALQRLEVFQSSDVFASDATRARQTARGILPADFPPERFHIDPGLYTFDFKRLLEWLKKQGDGIERVAIIGHNPALQELADWLAKHAPMALPTASFLHIRLPGKHWRKLDKNSGSLEHFLTPRNYSYREFERKHRNPIKRPAPGAITDLPATLQLQAERLKQLEPGVILGLDDEFLHQYRIALRRSRALAEAIAEVSGTTRLRPAVAQLKRHARATGRLRDLHVFLAELPTLCPENPELRAALETWAGSKAATRQKRLAKRLGSVRYRNSLHSWESEIDSGKFRKLVSGLSGGDIRKAILKRLRSFNRGTAELLHTAPDEDFHKLRKQLKRIRYLMELDPGARKQDLKTLRKRQDLYGRFQDLHIQLELLEQFRKDAPETLPEAVAGIIDLIGQEKADTRRQILAMGGLGLG</sequence>
<feature type="domain" description="CHAD" evidence="1">
    <location>
        <begin position="180"/>
        <end position="450"/>
    </location>
</feature>
<dbReference type="Gene3D" id="3.40.50.1240">
    <property type="entry name" value="Phosphoglycerate mutase-like"/>
    <property type="match status" value="1"/>
</dbReference>
<dbReference type="SMART" id="SM00855">
    <property type="entry name" value="PGAM"/>
    <property type="match status" value="1"/>
</dbReference>
<dbReference type="InterPro" id="IPR007899">
    <property type="entry name" value="CHAD_dom"/>
</dbReference>
<dbReference type="PANTHER" id="PTHR39339">
    <property type="entry name" value="SLR1444 PROTEIN"/>
    <property type="match status" value="1"/>
</dbReference>